<evidence type="ECO:0000313" key="2">
    <source>
        <dbReference type="Proteomes" id="UP000824469"/>
    </source>
</evidence>
<protein>
    <submittedName>
        <fullName evidence="1">Uncharacterized protein</fullName>
    </submittedName>
</protein>
<dbReference type="AlphaFoldDB" id="A0AA38GEX7"/>
<proteinExistence type="predicted"/>
<dbReference type="EMBL" id="JAHRHJ020000004">
    <property type="protein sequence ID" value="KAH9320113.1"/>
    <property type="molecule type" value="Genomic_DNA"/>
</dbReference>
<dbReference type="Proteomes" id="UP000824469">
    <property type="component" value="Unassembled WGS sequence"/>
</dbReference>
<reference evidence="1 2" key="1">
    <citation type="journal article" date="2021" name="Nat. Plants">
        <title>The Taxus genome provides insights into paclitaxel biosynthesis.</title>
        <authorList>
            <person name="Xiong X."/>
            <person name="Gou J."/>
            <person name="Liao Q."/>
            <person name="Li Y."/>
            <person name="Zhou Q."/>
            <person name="Bi G."/>
            <person name="Li C."/>
            <person name="Du R."/>
            <person name="Wang X."/>
            <person name="Sun T."/>
            <person name="Guo L."/>
            <person name="Liang H."/>
            <person name="Lu P."/>
            <person name="Wu Y."/>
            <person name="Zhang Z."/>
            <person name="Ro D.K."/>
            <person name="Shang Y."/>
            <person name="Huang S."/>
            <person name="Yan J."/>
        </authorList>
    </citation>
    <scope>NUCLEOTIDE SEQUENCE [LARGE SCALE GENOMIC DNA]</scope>
    <source>
        <strain evidence="1">Ta-2019</strain>
    </source>
</reference>
<comment type="caution">
    <text evidence="1">The sequence shown here is derived from an EMBL/GenBank/DDBJ whole genome shotgun (WGS) entry which is preliminary data.</text>
</comment>
<keyword evidence="2" id="KW-1185">Reference proteome</keyword>
<evidence type="ECO:0000313" key="1">
    <source>
        <dbReference type="EMBL" id="KAH9320113.1"/>
    </source>
</evidence>
<feature type="non-terminal residue" evidence="1">
    <location>
        <position position="71"/>
    </location>
</feature>
<organism evidence="1 2">
    <name type="scientific">Taxus chinensis</name>
    <name type="common">Chinese yew</name>
    <name type="synonym">Taxus wallichiana var. chinensis</name>
    <dbReference type="NCBI Taxonomy" id="29808"/>
    <lineage>
        <taxon>Eukaryota</taxon>
        <taxon>Viridiplantae</taxon>
        <taxon>Streptophyta</taxon>
        <taxon>Embryophyta</taxon>
        <taxon>Tracheophyta</taxon>
        <taxon>Spermatophyta</taxon>
        <taxon>Pinopsida</taxon>
        <taxon>Pinidae</taxon>
        <taxon>Conifers II</taxon>
        <taxon>Cupressales</taxon>
        <taxon>Taxaceae</taxon>
        <taxon>Taxus</taxon>
    </lineage>
</organism>
<accession>A0AA38GEX7</accession>
<name>A0AA38GEX7_TAXCH</name>
<sequence>SGKSAWKCESLPYNRSLLFFQIVCCPATCVDHGNSVCKQSPPSAAANLNAQQQQGNIHLRLTEDVPLQVKF</sequence>
<feature type="non-terminal residue" evidence="1">
    <location>
        <position position="1"/>
    </location>
</feature>
<gene>
    <name evidence="1" type="ORF">KI387_021882</name>
</gene>